<comment type="caution">
    <text evidence="1">The sequence shown here is derived from an EMBL/GenBank/DDBJ whole genome shotgun (WGS) entry which is preliminary data.</text>
</comment>
<protein>
    <submittedName>
        <fullName evidence="1">Uncharacterized protein</fullName>
    </submittedName>
</protein>
<accession>A0A922M7G9</accession>
<reference evidence="1" key="1">
    <citation type="journal article" date="2021" name="G3 (Bethesda)">
        <title>Genome and transcriptome analysis of the beet armyworm Spodoptera exigua reveals targets for pest control. .</title>
        <authorList>
            <person name="Simon S."/>
            <person name="Breeschoten T."/>
            <person name="Jansen H.J."/>
            <person name="Dirks R.P."/>
            <person name="Schranz M.E."/>
            <person name="Ros V.I.D."/>
        </authorList>
    </citation>
    <scope>NUCLEOTIDE SEQUENCE</scope>
    <source>
        <strain evidence="1">TB_SE_WUR_2020</strain>
    </source>
</reference>
<dbReference type="EMBL" id="JACEFF010000766">
    <property type="protein sequence ID" value="KAH9631311.1"/>
    <property type="molecule type" value="Genomic_DNA"/>
</dbReference>
<proteinExistence type="predicted"/>
<evidence type="ECO:0000313" key="2">
    <source>
        <dbReference type="Proteomes" id="UP000814243"/>
    </source>
</evidence>
<dbReference type="AlphaFoldDB" id="A0A922M7G9"/>
<gene>
    <name evidence="1" type="ORF">HF086_012562</name>
</gene>
<organism evidence="1 2">
    <name type="scientific">Spodoptera exigua</name>
    <name type="common">Beet armyworm</name>
    <name type="synonym">Noctua fulgens</name>
    <dbReference type="NCBI Taxonomy" id="7107"/>
    <lineage>
        <taxon>Eukaryota</taxon>
        <taxon>Metazoa</taxon>
        <taxon>Ecdysozoa</taxon>
        <taxon>Arthropoda</taxon>
        <taxon>Hexapoda</taxon>
        <taxon>Insecta</taxon>
        <taxon>Pterygota</taxon>
        <taxon>Neoptera</taxon>
        <taxon>Endopterygota</taxon>
        <taxon>Lepidoptera</taxon>
        <taxon>Glossata</taxon>
        <taxon>Ditrysia</taxon>
        <taxon>Noctuoidea</taxon>
        <taxon>Noctuidae</taxon>
        <taxon>Amphipyrinae</taxon>
        <taxon>Spodoptera</taxon>
    </lineage>
</organism>
<name>A0A922M7G9_SPOEX</name>
<dbReference type="Proteomes" id="UP000814243">
    <property type="component" value="Unassembled WGS sequence"/>
</dbReference>
<sequence>MGFGDKDSLDTETQLRKGTVIRNGKGGREQKGQKGLADALVLTSYSILSFVGDIPGMAATDGLIDLVAHTVS</sequence>
<evidence type="ECO:0000313" key="1">
    <source>
        <dbReference type="EMBL" id="KAH9631311.1"/>
    </source>
</evidence>